<dbReference type="RefSeq" id="WP_147664122.1">
    <property type="nucleotide sequence ID" value="NZ_CP042905.2"/>
</dbReference>
<reference evidence="1 2" key="1">
    <citation type="journal article" date="2020" name="Nature">
        <title>Isolation of an archaeon at the prokaryote-eukaryote interface.</title>
        <authorList>
            <person name="Imachi H."/>
            <person name="Nobu M.K."/>
            <person name="Nakahara N."/>
            <person name="Morono Y."/>
            <person name="Ogawara M."/>
            <person name="Takaki Y."/>
            <person name="Takano Y."/>
            <person name="Uematsu K."/>
            <person name="Ikuta T."/>
            <person name="Ito M."/>
            <person name="Matsui Y."/>
            <person name="Miyazaki M."/>
            <person name="Murata K."/>
            <person name="Saito Y."/>
            <person name="Sakai S."/>
            <person name="Song C."/>
            <person name="Tasumi E."/>
            <person name="Yamanaka Y."/>
            <person name="Yamaguchi T."/>
            <person name="Kamagata Y."/>
            <person name="Tamaki H."/>
            <person name="Takai K."/>
        </authorList>
    </citation>
    <scope>NUCLEOTIDE SEQUENCE [LARGE SCALE GENOMIC DNA]</scope>
    <source>
        <strain evidence="1 2">MK-D1</strain>
    </source>
</reference>
<gene>
    <name evidence="1" type="ORF">DSAG12_03049</name>
</gene>
<evidence type="ECO:0000313" key="1">
    <source>
        <dbReference type="EMBL" id="QEE17217.1"/>
    </source>
</evidence>
<dbReference type="GeneID" id="41331021"/>
<accession>A0A5B9DEE7</accession>
<reference evidence="1 2" key="2">
    <citation type="journal article" date="2024" name="Int. J. Syst. Evol. Microbiol.">
        <title>Promethearchaeum syntrophicum gen. nov., sp. nov., an anaerobic, obligately syntrophic archaeon, the first isolate of the lineage 'Asgard' archaea, and proposal of the new archaeal phylum Promethearchaeota phyl. nov. and kingdom Promethearchaeati regn. nov.</title>
        <authorList>
            <person name="Imachi H."/>
            <person name="Nobu M.K."/>
            <person name="Kato S."/>
            <person name="Takaki Y."/>
            <person name="Miyazaki M."/>
            <person name="Miyata M."/>
            <person name="Ogawara M."/>
            <person name="Saito Y."/>
            <person name="Sakai S."/>
            <person name="Tahara Y.O."/>
            <person name="Takano Y."/>
            <person name="Tasumi E."/>
            <person name="Uematsu K."/>
            <person name="Yoshimura T."/>
            <person name="Itoh T."/>
            <person name="Ohkuma M."/>
            <person name="Takai K."/>
        </authorList>
    </citation>
    <scope>NUCLEOTIDE SEQUENCE [LARGE SCALE GENOMIC DNA]</scope>
    <source>
        <strain evidence="1 2">MK-D1</strain>
    </source>
</reference>
<organism evidence="1 2">
    <name type="scientific">Promethearchaeum syntrophicum</name>
    <dbReference type="NCBI Taxonomy" id="2594042"/>
    <lineage>
        <taxon>Archaea</taxon>
        <taxon>Promethearchaeati</taxon>
        <taxon>Promethearchaeota</taxon>
        <taxon>Promethearchaeia</taxon>
        <taxon>Promethearchaeales</taxon>
        <taxon>Promethearchaeaceae</taxon>
        <taxon>Promethearchaeum</taxon>
    </lineage>
</organism>
<protein>
    <submittedName>
        <fullName evidence="1">Uncharacterized protein</fullName>
    </submittedName>
</protein>
<dbReference type="AlphaFoldDB" id="A0A5B9DEE7"/>
<sequence>MKKTYIKKQDKDAQNLESKTEEIKGTTIVYPSPIPEDSTIIRRKKIRFIEKHYKDVWKIINSQPIEFFDEILISFKGNGSVYLHFSDKLKYEFYVSDHRNSRIGFGFWLETDRYSVAPDLYEVESTFKSYVKDEQVDQIYDIFVSILERERLSRDNAGFEYLLKKYLDLSEEISMGFVNPQREKLLKELFQKIQNWKP</sequence>
<proteinExistence type="predicted"/>
<dbReference type="KEGG" id="psyt:DSAG12_03049"/>
<dbReference type="Proteomes" id="UP000321408">
    <property type="component" value="Chromosome"/>
</dbReference>
<name>A0A5B9DEE7_9ARCH</name>
<dbReference type="EMBL" id="CP042905">
    <property type="protein sequence ID" value="QEE17217.1"/>
    <property type="molecule type" value="Genomic_DNA"/>
</dbReference>
<evidence type="ECO:0000313" key="2">
    <source>
        <dbReference type="Proteomes" id="UP000321408"/>
    </source>
</evidence>
<keyword evidence="2" id="KW-1185">Reference proteome</keyword>